<gene>
    <name evidence="2" type="ORF">U6A24_22220</name>
</gene>
<evidence type="ECO:0000259" key="1">
    <source>
        <dbReference type="Pfam" id="PF13480"/>
    </source>
</evidence>
<dbReference type="Gene3D" id="3.40.630.30">
    <property type="match status" value="1"/>
</dbReference>
<comment type="caution">
    <text evidence="2">The sequence shown here is derived from an EMBL/GenBank/DDBJ whole genome shotgun (WGS) entry which is preliminary data.</text>
</comment>
<dbReference type="SUPFAM" id="SSF55729">
    <property type="entry name" value="Acyl-CoA N-acyltransferases (Nat)"/>
    <property type="match status" value="1"/>
</dbReference>
<dbReference type="InterPro" id="IPR016181">
    <property type="entry name" value="Acyl_CoA_acyltransferase"/>
</dbReference>
<dbReference type="RefSeq" id="WP_324182232.1">
    <property type="nucleotide sequence ID" value="NZ_BAABAW010000018.1"/>
</dbReference>
<feature type="domain" description="BioF2-like acetyltransferase" evidence="1">
    <location>
        <begin position="101"/>
        <end position="248"/>
    </location>
</feature>
<proteinExistence type="predicted"/>
<organism evidence="2 3">
    <name type="scientific">Aquimarina gracilis</name>
    <dbReference type="NCBI Taxonomy" id="874422"/>
    <lineage>
        <taxon>Bacteria</taxon>
        <taxon>Pseudomonadati</taxon>
        <taxon>Bacteroidota</taxon>
        <taxon>Flavobacteriia</taxon>
        <taxon>Flavobacteriales</taxon>
        <taxon>Flavobacteriaceae</taxon>
        <taxon>Aquimarina</taxon>
    </lineage>
</organism>
<evidence type="ECO:0000313" key="3">
    <source>
        <dbReference type="Proteomes" id="UP001327027"/>
    </source>
</evidence>
<dbReference type="EC" id="2.3.1.-" evidence="2"/>
<name>A0ABU6A2D7_9FLAO</name>
<keyword evidence="3" id="KW-1185">Reference proteome</keyword>
<dbReference type="Proteomes" id="UP001327027">
    <property type="component" value="Unassembled WGS sequence"/>
</dbReference>
<keyword evidence="2" id="KW-0012">Acyltransferase</keyword>
<sequence length="382" mass="45864">MKKENIDYFFEVYERGIVPKLFSKVFFFDNKKAFTNPDYSEGQVKESNKMYSIFFIPDYLKPSFDKTFFSSKRIHQFFKGYAIFLEGFASADAYVKNRFRSNAKGIRRRIKRLESCFTISYKTFYGDIEKEEYDFLMERLQKMLVRRFEQRNDTSQSLTQWDRYQKMYFSLINEKKASLFVVYSNDQPIVVSLNHHFQGKLFSAISSYDIDYGKFSLGSVEIFKKLDWCIANNHDSYEMGMGDLSYKREWCNHIYHFEHQIIYPKKSFLASIKANIEYLKVSLKEFVFKIAYVRYKKFKASRKKDNNFEISYTTSPLEEVTKDFEYSLVDYTDEEYSFLRKPTFDFLYSAIEHVTKVKVFEVSKTEKRYLIVGESKMQKITF</sequence>
<reference evidence="2 3" key="1">
    <citation type="journal article" date="2013" name="Int. J. Syst. Evol. Microbiol.">
        <title>Aquimarina gracilis sp. nov., isolated from the gut microflora of a mussel, Mytilus coruscus, and emended description of Aquimarina spongiae.</title>
        <authorList>
            <person name="Park S.C."/>
            <person name="Choe H.N."/>
            <person name="Baik K.S."/>
            <person name="Seong C.N."/>
        </authorList>
    </citation>
    <scope>NUCLEOTIDE SEQUENCE [LARGE SCALE GENOMIC DNA]</scope>
    <source>
        <strain evidence="2 3">PSC32</strain>
    </source>
</reference>
<accession>A0ABU6A2D7</accession>
<keyword evidence="2" id="KW-0808">Transferase</keyword>
<dbReference type="EMBL" id="JAYKLX010000012">
    <property type="protein sequence ID" value="MEB3348210.1"/>
    <property type="molecule type" value="Genomic_DNA"/>
</dbReference>
<dbReference type="InterPro" id="IPR038740">
    <property type="entry name" value="BioF2-like_GNAT_dom"/>
</dbReference>
<protein>
    <submittedName>
        <fullName evidence="2">GNAT family N-acetyltransferase</fullName>
        <ecNumber evidence="2">2.3.1.-</ecNumber>
    </submittedName>
</protein>
<evidence type="ECO:0000313" key="2">
    <source>
        <dbReference type="EMBL" id="MEB3348210.1"/>
    </source>
</evidence>
<dbReference type="GO" id="GO:0016746">
    <property type="term" value="F:acyltransferase activity"/>
    <property type="evidence" value="ECO:0007669"/>
    <property type="project" value="UniProtKB-KW"/>
</dbReference>
<dbReference type="Pfam" id="PF13480">
    <property type="entry name" value="Acetyltransf_6"/>
    <property type="match status" value="1"/>
</dbReference>